<evidence type="ECO:0000259" key="2">
    <source>
        <dbReference type="Pfam" id="PF13400"/>
    </source>
</evidence>
<protein>
    <submittedName>
        <fullName evidence="3">Pilus assembly protein TadG-related protein</fullName>
    </submittedName>
</protein>
<evidence type="ECO:0000256" key="1">
    <source>
        <dbReference type="SAM" id="Phobius"/>
    </source>
</evidence>
<keyword evidence="1" id="KW-1133">Transmembrane helix</keyword>
<reference evidence="3 4" key="1">
    <citation type="submission" date="2023-12" db="EMBL/GenBank/DDBJ databases">
        <title>Sinomonas terricola sp. nov, isolated from litchi orchard soil in Guangdong, PR China.</title>
        <authorList>
            <person name="Jiaxin W."/>
            <person name="Yang Z."/>
            <person name="Honghui Z."/>
        </authorList>
    </citation>
    <scope>NUCLEOTIDE SEQUENCE [LARGE SCALE GENOMIC DNA]</scope>
    <source>
        <strain evidence="3 4">JGH33</strain>
    </source>
</reference>
<name>A0ABU5TCX4_9MICC</name>
<proteinExistence type="predicted"/>
<accession>A0ABU5TCX4</accession>
<gene>
    <name evidence="3" type="ORF">SPF06_21500</name>
</gene>
<evidence type="ECO:0000313" key="4">
    <source>
        <dbReference type="Proteomes" id="UP001304769"/>
    </source>
</evidence>
<comment type="caution">
    <text evidence="3">The sequence shown here is derived from an EMBL/GenBank/DDBJ whole genome shotgun (WGS) entry which is preliminary data.</text>
</comment>
<dbReference type="Proteomes" id="UP001304769">
    <property type="component" value="Unassembled WGS sequence"/>
</dbReference>
<feature type="domain" description="Putative Flp pilus-assembly TadG-like N-terminal" evidence="2">
    <location>
        <begin position="17"/>
        <end position="64"/>
    </location>
</feature>
<keyword evidence="4" id="KW-1185">Reference proteome</keyword>
<feature type="transmembrane region" description="Helical" evidence="1">
    <location>
        <begin position="20"/>
        <end position="38"/>
    </location>
</feature>
<dbReference type="EMBL" id="JAYGGQ010000026">
    <property type="protein sequence ID" value="MEA5457301.1"/>
    <property type="molecule type" value="Genomic_DNA"/>
</dbReference>
<dbReference type="RefSeq" id="WP_323281213.1">
    <property type="nucleotide sequence ID" value="NZ_JAYGGQ010000026.1"/>
</dbReference>
<organism evidence="3 4">
    <name type="scientific">Sinomonas terricola</name>
    <dbReference type="NCBI Taxonomy" id="3110330"/>
    <lineage>
        <taxon>Bacteria</taxon>
        <taxon>Bacillati</taxon>
        <taxon>Actinomycetota</taxon>
        <taxon>Actinomycetes</taxon>
        <taxon>Micrococcales</taxon>
        <taxon>Micrococcaceae</taxon>
        <taxon>Sinomonas</taxon>
    </lineage>
</organism>
<evidence type="ECO:0000313" key="3">
    <source>
        <dbReference type="EMBL" id="MEA5457301.1"/>
    </source>
</evidence>
<sequence length="140" mass="13921">MNIRLTGSPGAEHRERGSATLLMVITFIGLLLAVGLVVDGGQKIAADREARNIAEAAARAGANAVGGNAVAGGTPTIDLQTGAARARSYIAAAGVQGSVSAAGDTLTVTVTSSRPAIILAAIGIPKLTSTTTTTSRVLKQ</sequence>
<keyword evidence="1" id="KW-0812">Transmembrane</keyword>
<dbReference type="Pfam" id="PF13400">
    <property type="entry name" value="Tad"/>
    <property type="match status" value="1"/>
</dbReference>
<keyword evidence="1" id="KW-0472">Membrane</keyword>
<dbReference type="InterPro" id="IPR028087">
    <property type="entry name" value="Tad_N"/>
</dbReference>